<reference evidence="1 2" key="1">
    <citation type="journal article" date="2004" name="Proc. Natl. Acad. Sci. U.S.A.">
        <title>Comparison of the genome of the oral pathogen Treponema denticola with other spirochete genomes.</title>
        <authorList>
            <person name="Seshadri R."/>
            <person name="Myers G.S."/>
            <person name="Tettelin H."/>
            <person name="Eisen J.A."/>
            <person name="Heidelberg J.F."/>
            <person name="Dodson R.J."/>
            <person name="Davidsen T.M."/>
            <person name="DeBoy R.T."/>
            <person name="Fouts D.E."/>
            <person name="Haft D.H."/>
            <person name="Selengut J."/>
            <person name="Ren Q."/>
            <person name="Brinkac L.M."/>
            <person name="Madupu R."/>
            <person name="Kolonay J."/>
            <person name="Durkin S.A."/>
            <person name="Daugherty S.C."/>
            <person name="Shetty J."/>
            <person name="Shvartsbeyn A."/>
            <person name="Gebregeorgis E."/>
            <person name="Geer K."/>
            <person name="Tsegaye G."/>
            <person name="Malek J."/>
            <person name="Ayodeji B."/>
            <person name="Shatsman S."/>
            <person name="McLeod M.P."/>
            <person name="Smajs D."/>
            <person name="Howell J.K."/>
            <person name="Pal S."/>
            <person name="Amin A."/>
            <person name="Vashisth P."/>
            <person name="McNeill T.Z."/>
            <person name="Xiang Q."/>
            <person name="Sodergren E."/>
            <person name="Baca E."/>
            <person name="Weinstock G.M."/>
            <person name="Norris S.J."/>
            <person name="Fraser C.M."/>
            <person name="Paulsen I.T."/>
        </authorList>
    </citation>
    <scope>NUCLEOTIDE SEQUENCE [LARGE SCALE GENOMIC DNA]</scope>
    <source>
        <strain evidence="2">ATCC 35405 / DSM 14222 / CIP 103919 / JCM 8153 / KCTC 15104</strain>
    </source>
</reference>
<evidence type="ECO:0000313" key="1">
    <source>
        <dbReference type="EMBL" id="AAS12535.1"/>
    </source>
</evidence>
<sequence length="200" mass="24363">MKRLFIFIFCSAGLQVLFSQSISIEKIYQTQKDVFIDIYLETDKKIKVSEYDIQMENDQYITPFGASQRNYICIYKKNEDNSYQLILTNWFYDEIYEYLKYYIVIPRNGIKYNLVEFSGCKNIIIHIPRCYNNETEYRKITSVKVVFFYNIDYEKYEILKTEKKCDITVYDLRNVYWKNEYCSEQLFDESGYIDLNKLRE</sequence>
<accession>Q73L44</accession>
<dbReference type="AlphaFoldDB" id="Q73L44"/>
<dbReference type="STRING" id="243275.TDE_2021"/>
<keyword evidence="2" id="KW-1185">Reference proteome</keyword>
<dbReference type="HOGENOM" id="CLU_1365715_0_0_12"/>
<dbReference type="PATRIC" id="fig|243275.7.peg.1907"/>
<dbReference type="EMBL" id="AE017226">
    <property type="protein sequence ID" value="AAS12535.1"/>
    <property type="molecule type" value="Genomic_DNA"/>
</dbReference>
<dbReference type="GeneID" id="2740368"/>
<name>Q73L44_TREDE</name>
<evidence type="ECO:0000313" key="2">
    <source>
        <dbReference type="Proteomes" id="UP000008212"/>
    </source>
</evidence>
<dbReference type="PaxDb" id="243275-TDE_2021"/>
<organism evidence="1 2">
    <name type="scientific">Treponema denticola (strain ATCC 35405 / DSM 14222 / CIP 103919 / JCM 8153 / KCTC 15104)</name>
    <dbReference type="NCBI Taxonomy" id="243275"/>
    <lineage>
        <taxon>Bacteria</taxon>
        <taxon>Pseudomonadati</taxon>
        <taxon>Spirochaetota</taxon>
        <taxon>Spirochaetia</taxon>
        <taxon>Spirochaetales</taxon>
        <taxon>Treponemataceae</taxon>
        <taxon>Treponema</taxon>
    </lineage>
</organism>
<dbReference type="RefSeq" id="WP_002674857.1">
    <property type="nucleotide sequence ID" value="NC_002967.9"/>
</dbReference>
<dbReference type="KEGG" id="tde:TDE_2021"/>
<protein>
    <submittedName>
        <fullName evidence="1">Uncharacterized protein</fullName>
    </submittedName>
</protein>
<dbReference type="Proteomes" id="UP000008212">
    <property type="component" value="Chromosome"/>
</dbReference>
<gene>
    <name evidence="1" type="ordered locus">TDE_2021</name>
</gene>
<proteinExistence type="predicted"/>